<dbReference type="PANTHER" id="PTHR17223:SF0">
    <property type="entry name" value="PARATHYROID HORMONE-RELATED PROTEIN"/>
    <property type="match status" value="1"/>
</dbReference>
<comment type="similarity">
    <text evidence="2">Belongs to the parathyroid hormone family.</text>
</comment>
<dbReference type="KEGG" id="pmrn:116939947"/>
<dbReference type="AlphaFoldDB" id="A0AAJ7SUA3"/>
<dbReference type="SMART" id="SM00087">
    <property type="entry name" value="PTH"/>
    <property type="match status" value="1"/>
</dbReference>
<dbReference type="Pfam" id="PF01279">
    <property type="entry name" value="Parathyroid"/>
    <property type="match status" value="1"/>
</dbReference>
<name>A0AAJ7SUA3_PETMA</name>
<gene>
    <name evidence="7" type="primary">LOC116939947</name>
</gene>
<keyword evidence="3" id="KW-0964">Secreted</keyword>
<keyword evidence="6" id="KW-1185">Reference proteome</keyword>
<dbReference type="Proteomes" id="UP001318040">
    <property type="component" value="Chromosome 7"/>
</dbReference>
<evidence type="ECO:0000256" key="2">
    <source>
        <dbReference type="ARBA" id="ARBA00006307"/>
    </source>
</evidence>
<evidence type="ECO:0000256" key="4">
    <source>
        <dbReference type="ARBA" id="ARBA00022685"/>
    </source>
</evidence>
<dbReference type="GO" id="GO:0005179">
    <property type="term" value="F:hormone activity"/>
    <property type="evidence" value="ECO:0007669"/>
    <property type="project" value="UniProtKB-KW"/>
</dbReference>
<dbReference type="InterPro" id="IPR001415">
    <property type="entry name" value="PTH/PTH-rel"/>
</dbReference>
<keyword evidence="4" id="KW-0165">Cleavage on pair of basic residues</keyword>
<reference evidence="7" key="1">
    <citation type="submission" date="2025-08" db="UniProtKB">
        <authorList>
            <consortium name="RefSeq"/>
        </authorList>
    </citation>
    <scope>IDENTIFICATION</scope>
    <source>
        <tissue evidence="7">Sperm</tissue>
    </source>
</reference>
<evidence type="ECO:0000256" key="1">
    <source>
        <dbReference type="ARBA" id="ARBA00004613"/>
    </source>
</evidence>
<keyword evidence="5" id="KW-0372">Hormone</keyword>
<evidence type="ECO:0000256" key="3">
    <source>
        <dbReference type="ARBA" id="ARBA00022525"/>
    </source>
</evidence>
<dbReference type="PANTHER" id="PTHR17223">
    <property type="entry name" value="PARATHYROID HORMONE-RELATED"/>
    <property type="match status" value="1"/>
</dbReference>
<comment type="subcellular location">
    <subcellularLocation>
        <location evidence="1">Secreted</location>
    </subcellularLocation>
</comment>
<organism evidence="6 7">
    <name type="scientific">Petromyzon marinus</name>
    <name type="common">Sea lamprey</name>
    <dbReference type="NCBI Taxonomy" id="7757"/>
    <lineage>
        <taxon>Eukaryota</taxon>
        <taxon>Metazoa</taxon>
        <taxon>Chordata</taxon>
        <taxon>Craniata</taxon>
        <taxon>Vertebrata</taxon>
        <taxon>Cyclostomata</taxon>
        <taxon>Hyperoartia</taxon>
        <taxon>Petromyzontiformes</taxon>
        <taxon>Petromyzontidae</taxon>
        <taxon>Petromyzon</taxon>
    </lineage>
</organism>
<evidence type="ECO:0000256" key="5">
    <source>
        <dbReference type="ARBA" id="ARBA00022702"/>
    </source>
</evidence>
<dbReference type="GO" id="GO:0005576">
    <property type="term" value="C:extracellular region"/>
    <property type="evidence" value="ECO:0007669"/>
    <property type="project" value="UniProtKB-SubCell"/>
</dbReference>
<accession>A0AAJ7SUA3</accession>
<sequence>MMALERLRGIRDDSSGRRAVKTMFASECHPGCAVRAAALLCLLSLINSSSGLPADSRNTGLQRRSVAEQQFMHDKGRVLQELGRRLWVQSVVGEVHTAMGRDANRVASHAPRSLAAAATDAAGAASSTHLIPWGGARSADPAAVAAVAAVGHPPIKNPASGKALAHRRALSLQETDANGPTWRHGKAAAAAAAASKGVARLHASRELGKGARNARSVTVARSGPWR</sequence>
<dbReference type="RefSeq" id="XP_032804915.1">
    <property type="nucleotide sequence ID" value="XM_032949024.1"/>
</dbReference>
<protein>
    <submittedName>
        <fullName evidence="7">Uncharacterized protein LOC116939947 isoform X1</fullName>
    </submittedName>
</protein>
<dbReference type="GO" id="GO:0030282">
    <property type="term" value="P:bone mineralization"/>
    <property type="evidence" value="ECO:0007669"/>
    <property type="project" value="InterPro"/>
</dbReference>
<evidence type="ECO:0000313" key="6">
    <source>
        <dbReference type="Proteomes" id="UP001318040"/>
    </source>
</evidence>
<evidence type="ECO:0000313" key="7">
    <source>
        <dbReference type="RefSeq" id="XP_032804915.1"/>
    </source>
</evidence>
<dbReference type="InterPro" id="IPR003626">
    <property type="entry name" value="PTH-rel"/>
</dbReference>
<proteinExistence type="inferred from homology"/>